<dbReference type="EMBL" id="JAVRIC010000008">
    <property type="protein sequence ID" value="MDT0497180.1"/>
    <property type="molecule type" value="Genomic_DNA"/>
</dbReference>
<dbReference type="RefSeq" id="WP_311364574.1">
    <property type="nucleotide sequence ID" value="NZ_JAVRIC010000008.1"/>
</dbReference>
<keyword evidence="1" id="KW-0812">Transmembrane</keyword>
<evidence type="ECO:0000313" key="3">
    <source>
        <dbReference type="Proteomes" id="UP001254608"/>
    </source>
</evidence>
<name>A0ABU2WH28_9GAMM</name>
<proteinExistence type="predicted"/>
<protein>
    <submittedName>
        <fullName evidence="2">Uncharacterized protein</fullName>
    </submittedName>
</protein>
<feature type="transmembrane region" description="Helical" evidence="1">
    <location>
        <begin position="318"/>
        <end position="340"/>
    </location>
</feature>
<keyword evidence="1" id="KW-0472">Membrane</keyword>
<organism evidence="2 3">
    <name type="scientific">Banduia mediterranea</name>
    <dbReference type="NCBI Taxonomy" id="3075609"/>
    <lineage>
        <taxon>Bacteria</taxon>
        <taxon>Pseudomonadati</taxon>
        <taxon>Pseudomonadota</taxon>
        <taxon>Gammaproteobacteria</taxon>
        <taxon>Nevskiales</taxon>
        <taxon>Algiphilaceae</taxon>
        <taxon>Banduia</taxon>
    </lineage>
</organism>
<reference evidence="2 3" key="1">
    <citation type="submission" date="2023-09" db="EMBL/GenBank/DDBJ databases">
        <authorList>
            <person name="Rey-Velasco X."/>
        </authorList>
    </citation>
    <scope>NUCLEOTIDE SEQUENCE [LARGE SCALE GENOMIC DNA]</scope>
    <source>
        <strain evidence="2 3">W345</strain>
    </source>
</reference>
<accession>A0ABU2WH28</accession>
<dbReference type="Proteomes" id="UP001254608">
    <property type="component" value="Unassembled WGS sequence"/>
</dbReference>
<sequence length="355" mass="38430">MGSAVRAVIAGSLLFLCLPDWPSLKLRAELAALPDYDYLQEAQALRAEARYSEALLVVDAGLEAGDSVAELGSLRERIITQRDSWARRVREVGRGALTGQGESVEALGGAVVADLFVFGDIRDLVIQSGRAIRGEEVDDIIVALSGAGIVLTVAPELDLGAALLKFARRSGSMTRTFAKSLARLSRTALRERRAAPLVDVVEDATRLGRRAGPAPALRILRNVDDASELKLATRYAQTPGGSFALWLSGRGGIETLKLGDEAGIWLAKASRKGSRGLALLADQRRLLMRPHPLLGLFKGVYKGNVPDFIAAALQRWDAALMGFFAAWLGFEGLLCSGRCGRKWRRHRRRRVPAQA</sequence>
<comment type="caution">
    <text evidence="2">The sequence shown here is derived from an EMBL/GenBank/DDBJ whole genome shotgun (WGS) entry which is preliminary data.</text>
</comment>
<gene>
    <name evidence="2" type="ORF">RM530_07350</name>
</gene>
<keyword evidence="1" id="KW-1133">Transmembrane helix</keyword>
<evidence type="ECO:0000256" key="1">
    <source>
        <dbReference type="SAM" id="Phobius"/>
    </source>
</evidence>
<keyword evidence="3" id="KW-1185">Reference proteome</keyword>
<evidence type="ECO:0000313" key="2">
    <source>
        <dbReference type="EMBL" id="MDT0497180.1"/>
    </source>
</evidence>